<comment type="caution">
    <text evidence="1">The sequence shown here is derived from an EMBL/GenBank/DDBJ whole genome shotgun (WGS) entry which is preliminary data.</text>
</comment>
<evidence type="ECO:0000313" key="2">
    <source>
        <dbReference type="Proteomes" id="UP000887013"/>
    </source>
</evidence>
<dbReference type="OrthoDB" id="7635258at2759"/>
<dbReference type="Proteomes" id="UP000887013">
    <property type="component" value="Unassembled WGS sequence"/>
</dbReference>
<dbReference type="AlphaFoldDB" id="A0A8X6QVM1"/>
<evidence type="ECO:0000313" key="1">
    <source>
        <dbReference type="EMBL" id="GFU39444.1"/>
    </source>
</evidence>
<name>A0A8X6QVM1_NEPPI</name>
<sequence length="114" mass="13294">MSEDGNLNEHIAQILESIDKLKTVGEEIKDNYIAALLLVSVHKSNDILRTVLEARSKNELTPEFIKNKLTDEYNRSMEQETDRNLAYAFKTNITFKRRNRNEKFCTFCKKSGHK</sequence>
<accession>A0A8X6QVM1</accession>
<dbReference type="Pfam" id="PF14223">
    <property type="entry name" value="Retrotran_gag_2"/>
    <property type="match status" value="1"/>
</dbReference>
<gene>
    <name evidence="1" type="primary">POLX_1812</name>
    <name evidence="1" type="ORF">NPIL_338431</name>
</gene>
<reference evidence="1" key="1">
    <citation type="submission" date="2020-08" db="EMBL/GenBank/DDBJ databases">
        <title>Multicomponent nature underlies the extraordinary mechanical properties of spider dragline silk.</title>
        <authorList>
            <person name="Kono N."/>
            <person name="Nakamura H."/>
            <person name="Mori M."/>
            <person name="Yoshida Y."/>
            <person name="Ohtoshi R."/>
            <person name="Malay A.D."/>
            <person name="Moran D.A.P."/>
            <person name="Tomita M."/>
            <person name="Numata K."/>
            <person name="Arakawa K."/>
        </authorList>
    </citation>
    <scope>NUCLEOTIDE SEQUENCE</scope>
</reference>
<keyword evidence="2" id="KW-1185">Reference proteome</keyword>
<organism evidence="1 2">
    <name type="scientific">Nephila pilipes</name>
    <name type="common">Giant wood spider</name>
    <name type="synonym">Nephila maculata</name>
    <dbReference type="NCBI Taxonomy" id="299642"/>
    <lineage>
        <taxon>Eukaryota</taxon>
        <taxon>Metazoa</taxon>
        <taxon>Ecdysozoa</taxon>
        <taxon>Arthropoda</taxon>
        <taxon>Chelicerata</taxon>
        <taxon>Arachnida</taxon>
        <taxon>Araneae</taxon>
        <taxon>Araneomorphae</taxon>
        <taxon>Entelegynae</taxon>
        <taxon>Araneoidea</taxon>
        <taxon>Nephilidae</taxon>
        <taxon>Nephila</taxon>
    </lineage>
</organism>
<proteinExistence type="predicted"/>
<dbReference type="EMBL" id="BMAW01035361">
    <property type="protein sequence ID" value="GFU39444.1"/>
    <property type="molecule type" value="Genomic_DNA"/>
</dbReference>
<protein>
    <submittedName>
        <fullName evidence="1">Retrovirus-related Pol polyprotein from transposon TNT 1-94</fullName>
    </submittedName>
</protein>